<evidence type="ECO:0008006" key="6">
    <source>
        <dbReference type="Google" id="ProtNLM"/>
    </source>
</evidence>
<keyword evidence="5" id="KW-1185">Reference proteome</keyword>
<gene>
    <name evidence="4" type="ORF">RB2654_19453</name>
</gene>
<dbReference type="PANTHER" id="PTHR32347">
    <property type="entry name" value="EFFLUX SYSTEM COMPONENT YKNX-RELATED"/>
    <property type="match status" value="1"/>
</dbReference>
<comment type="caution">
    <text evidence="4">The sequence shown here is derived from an EMBL/GenBank/DDBJ whole genome shotgun (WGS) entry which is preliminary data.</text>
</comment>
<dbReference type="STRING" id="314271.RB2654_19453"/>
<reference evidence="4 5" key="1">
    <citation type="journal article" date="2010" name="J. Bacteriol.">
        <title>Genome sequences of Pelagibaca bermudensis HTCC2601T and Maritimibacter alkaliphilus HTCC2654T, the type strains of two marine Roseobacter genera.</title>
        <authorList>
            <person name="Thrash J.C."/>
            <person name="Cho J.C."/>
            <person name="Ferriera S."/>
            <person name="Johnson J."/>
            <person name="Vergin K.L."/>
            <person name="Giovannoni S.J."/>
        </authorList>
    </citation>
    <scope>NUCLEOTIDE SEQUENCE [LARGE SCALE GENOMIC DNA]</scope>
    <source>
        <strain evidence="4 5">HTCC2654</strain>
    </source>
</reference>
<evidence type="ECO:0000256" key="2">
    <source>
        <dbReference type="ARBA" id="ARBA00023054"/>
    </source>
</evidence>
<dbReference type="HOGENOM" id="CLU_044195_0_0_5"/>
<dbReference type="Proteomes" id="UP000002931">
    <property type="component" value="Unassembled WGS sequence"/>
</dbReference>
<evidence type="ECO:0000256" key="1">
    <source>
        <dbReference type="ARBA" id="ARBA00004196"/>
    </source>
</evidence>
<organism evidence="4 5">
    <name type="scientific">Maritimibacter alkaliphilus HTCC2654</name>
    <dbReference type="NCBI Taxonomy" id="314271"/>
    <lineage>
        <taxon>Bacteria</taxon>
        <taxon>Pseudomonadati</taxon>
        <taxon>Pseudomonadota</taxon>
        <taxon>Alphaproteobacteria</taxon>
        <taxon>Rhodobacterales</taxon>
        <taxon>Roseobacteraceae</taxon>
        <taxon>Maritimibacter</taxon>
    </lineage>
</organism>
<keyword evidence="2 3" id="KW-0175">Coiled coil</keyword>
<dbReference type="GO" id="GO:0030313">
    <property type="term" value="C:cell envelope"/>
    <property type="evidence" value="ECO:0007669"/>
    <property type="project" value="UniProtKB-SubCell"/>
</dbReference>
<feature type="coiled-coil region" evidence="3">
    <location>
        <begin position="206"/>
        <end position="233"/>
    </location>
</feature>
<accession>A3VA51</accession>
<evidence type="ECO:0000313" key="5">
    <source>
        <dbReference type="Proteomes" id="UP000002931"/>
    </source>
</evidence>
<proteinExistence type="predicted"/>
<dbReference type="InterPro" id="IPR050465">
    <property type="entry name" value="UPF0194_transport"/>
</dbReference>
<dbReference type="OrthoDB" id="7477732at2"/>
<evidence type="ECO:0000256" key="3">
    <source>
        <dbReference type="SAM" id="Coils"/>
    </source>
</evidence>
<comment type="subcellular location">
    <subcellularLocation>
        <location evidence="1">Cell envelope</location>
    </subcellularLocation>
</comment>
<dbReference type="EMBL" id="AAMT01000001">
    <property type="protein sequence ID" value="EAQ14792.1"/>
    <property type="molecule type" value="Genomic_DNA"/>
</dbReference>
<dbReference type="PANTHER" id="PTHR32347:SF23">
    <property type="entry name" value="BLL5650 PROTEIN"/>
    <property type="match status" value="1"/>
</dbReference>
<dbReference type="RefSeq" id="WP_008334671.1">
    <property type="nucleotide sequence ID" value="NZ_CH902578.1"/>
</dbReference>
<dbReference type="eggNOG" id="COG1566">
    <property type="taxonomic scope" value="Bacteria"/>
</dbReference>
<sequence>MRYLRLVIGSIVIIGALYVLVAEHVTGASSNAFVNAPIVTVRAPVAGDIEMPSRTVGMQVSTDTVLFSISDVRADGVRLDDLILEHDLALSHVERLKAEKAVLEDHSVWLAEMRDAYAAARTRELAYQTEDPVDPLPDLTDPEKLEDLDLEDTVRNASNVDGNAGEDTAQASDAFSSLKALQLDTARKDLFLDDTAGAAWNYAYWSGTARQQLARIEAELAEAQAIATSIDDRIARERVRMIRLTGGDIASPVDGIIWERMVGDGINVQRGDTIMKVADCSAAVVSLSVSEIVYNRLRTGDPAIFRFSGADTALEGTISRLAGAGAATVYDDMAVKPSKEHLERYDVTLIVPDLRGADMSGGCAIGRTGRVFFQDRPLDPLRRLLN</sequence>
<evidence type="ECO:0000313" key="4">
    <source>
        <dbReference type="EMBL" id="EAQ14792.1"/>
    </source>
</evidence>
<dbReference type="AlphaFoldDB" id="A3VA51"/>
<protein>
    <recommendedName>
        <fullName evidence="6">HlyD family secretion protein</fullName>
    </recommendedName>
</protein>
<name>A3VA51_9RHOB</name>